<dbReference type="AlphaFoldDB" id="A0A6G5A5B1"/>
<sequence>MRREVVVAILILSATDFRFATFTNSIAPRSLVSVKQFVNTSERIWTYKTTNRGFVRCEVVELEEIYNLSITFKKSLYISNRRLDVRLRGIFDKRRKRRMTVMEKDAFINVENMVYMHPDQSCAVFRIESLIKWDVLRHDLRVRSSSVHLKPHKSCSSYFYRVIKYEPSYKMYVPGCQNALKEGK</sequence>
<evidence type="ECO:0000313" key="2">
    <source>
        <dbReference type="EMBL" id="NIE46195.1"/>
    </source>
</evidence>
<evidence type="ECO:0000256" key="1">
    <source>
        <dbReference type="SAM" id="SignalP"/>
    </source>
</evidence>
<feature type="signal peptide" evidence="1">
    <location>
        <begin position="1"/>
        <end position="20"/>
    </location>
</feature>
<name>A0A6G5A5B1_RHIMP</name>
<organism evidence="2">
    <name type="scientific">Rhipicephalus microplus</name>
    <name type="common">Cattle tick</name>
    <name type="synonym">Boophilus microplus</name>
    <dbReference type="NCBI Taxonomy" id="6941"/>
    <lineage>
        <taxon>Eukaryota</taxon>
        <taxon>Metazoa</taxon>
        <taxon>Ecdysozoa</taxon>
        <taxon>Arthropoda</taxon>
        <taxon>Chelicerata</taxon>
        <taxon>Arachnida</taxon>
        <taxon>Acari</taxon>
        <taxon>Parasitiformes</taxon>
        <taxon>Ixodida</taxon>
        <taxon>Ixodoidea</taxon>
        <taxon>Ixodidae</taxon>
        <taxon>Rhipicephalinae</taxon>
        <taxon>Rhipicephalus</taxon>
        <taxon>Boophilus</taxon>
    </lineage>
</organism>
<dbReference type="VEuPathDB" id="VectorBase:LOC119165549"/>
<proteinExistence type="predicted"/>
<protein>
    <submittedName>
        <fullName evidence="2">Putative lipocalin lipocalin</fullName>
    </submittedName>
</protein>
<dbReference type="EMBL" id="GIKN01003922">
    <property type="protein sequence ID" value="NIE46195.1"/>
    <property type="molecule type" value="Transcribed_RNA"/>
</dbReference>
<keyword evidence="1" id="KW-0732">Signal</keyword>
<feature type="chain" id="PRO_5026328354" evidence="1">
    <location>
        <begin position="21"/>
        <end position="184"/>
    </location>
</feature>
<reference evidence="2" key="1">
    <citation type="submission" date="2020-03" db="EMBL/GenBank/DDBJ databases">
        <title>A transcriptome and proteome of the tick Rhipicephalus microplus shaped by the genetic composition of its hosts and developmental stage.</title>
        <authorList>
            <person name="Garcia G.R."/>
            <person name="Ribeiro J.M.C."/>
            <person name="Maruyama S.R."/>
            <person name="Gardinasse L.G."/>
            <person name="Nelson K."/>
            <person name="Ferreira B.R."/>
            <person name="Andrade T.G."/>
            <person name="Santos I.K.F.M."/>
        </authorList>
    </citation>
    <scope>NUCLEOTIDE SEQUENCE</scope>
    <source>
        <strain evidence="2">NSGR</strain>
        <tissue evidence="2">Salivary glands</tissue>
    </source>
</reference>
<accession>A0A6G5A5B1</accession>